<evidence type="ECO:0000313" key="1">
    <source>
        <dbReference type="EMBL" id="RNA32331.1"/>
    </source>
</evidence>
<gene>
    <name evidence="1" type="ORF">BpHYR1_012263</name>
</gene>
<dbReference type="EMBL" id="REGN01001817">
    <property type="protein sequence ID" value="RNA32331.1"/>
    <property type="molecule type" value="Genomic_DNA"/>
</dbReference>
<accession>A0A3M7S987</accession>
<keyword evidence="2" id="KW-1185">Reference proteome</keyword>
<organism evidence="1 2">
    <name type="scientific">Brachionus plicatilis</name>
    <name type="common">Marine rotifer</name>
    <name type="synonym">Brachionus muelleri</name>
    <dbReference type="NCBI Taxonomy" id="10195"/>
    <lineage>
        <taxon>Eukaryota</taxon>
        <taxon>Metazoa</taxon>
        <taxon>Spiralia</taxon>
        <taxon>Gnathifera</taxon>
        <taxon>Rotifera</taxon>
        <taxon>Eurotatoria</taxon>
        <taxon>Monogononta</taxon>
        <taxon>Pseudotrocha</taxon>
        <taxon>Ploima</taxon>
        <taxon>Brachionidae</taxon>
        <taxon>Brachionus</taxon>
    </lineage>
</organism>
<name>A0A3M7S987_BRAPC</name>
<protein>
    <submittedName>
        <fullName evidence="1">Uncharacterized protein</fullName>
    </submittedName>
</protein>
<proteinExistence type="predicted"/>
<dbReference type="Proteomes" id="UP000276133">
    <property type="component" value="Unassembled WGS sequence"/>
</dbReference>
<sequence length="68" mass="8090">MRTENVIYKKIQMLTKLTQKNYYLFFTFLKQDVAKFSVTKRKLTLCNAAKLSFSLNRQKFQANPDGYN</sequence>
<dbReference type="AlphaFoldDB" id="A0A3M7S987"/>
<evidence type="ECO:0000313" key="2">
    <source>
        <dbReference type="Proteomes" id="UP000276133"/>
    </source>
</evidence>
<comment type="caution">
    <text evidence="1">The sequence shown here is derived from an EMBL/GenBank/DDBJ whole genome shotgun (WGS) entry which is preliminary data.</text>
</comment>
<reference evidence="1 2" key="1">
    <citation type="journal article" date="2018" name="Sci. Rep.">
        <title>Genomic signatures of local adaptation to the degree of environmental predictability in rotifers.</title>
        <authorList>
            <person name="Franch-Gras L."/>
            <person name="Hahn C."/>
            <person name="Garcia-Roger E.M."/>
            <person name="Carmona M.J."/>
            <person name="Serra M."/>
            <person name="Gomez A."/>
        </authorList>
    </citation>
    <scope>NUCLEOTIDE SEQUENCE [LARGE SCALE GENOMIC DNA]</scope>
    <source>
        <strain evidence="1">HYR1</strain>
    </source>
</reference>